<gene>
    <name evidence="2" type="ORF">EVAR_95485_1</name>
</gene>
<sequence length="89" mass="10822">MRVRRVRRVLSSDTTTDRSQRQQTDLMIHTERLYDPMRKHHSRHARIEKERRGARGARGREREREREREETHTNTVHLRMHGKKIGVDS</sequence>
<dbReference type="AlphaFoldDB" id="A0A4C1UK93"/>
<protein>
    <submittedName>
        <fullName evidence="2">Uncharacterized protein</fullName>
    </submittedName>
</protein>
<organism evidence="2 3">
    <name type="scientific">Eumeta variegata</name>
    <name type="common">Bagworm moth</name>
    <name type="synonym">Eumeta japonica</name>
    <dbReference type="NCBI Taxonomy" id="151549"/>
    <lineage>
        <taxon>Eukaryota</taxon>
        <taxon>Metazoa</taxon>
        <taxon>Ecdysozoa</taxon>
        <taxon>Arthropoda</taxon>
        <taxon>Hexapoda</taxon>
        <taxon>Insecta</taxon>
        <taxon>Pterygota</taxon>
        <taxon>Neoptera</taxon>
        <taxon>Endopterygota</taxon>
        <taxon>Lepidoptera</taxon>
        <taxon>Glossata</taxon>
        <taxon>Ditrysia</taxon>
        <taxon>Tineoidea</taxon>
        <taxon>Psychidae</taxon>
        <taxon>Oiketicinae</taxon>
        <taxon>Eumeta</taxon>
    </lineage>
</organism>
<reference evidence="2 3" key="1">
    <citation type="journal article" date="2019" name="Commun. Biol.">
        <title>The bagworm genome reveals a unique fibroin gene that provides high tensile strength.</title>
        <authorList>
            <person name="Kono N."/>
            <person name="Nakamura H."/>
            <person name="Ohtoshi R."/>
            <person name="Tomita M."/>
            <person name="Numata K."/>
            <person name="Arakawa K."/>
        </authorList>
    </citation>
    <scope>NUCLEOTIDE SEQUENCE [LARGE SCALE GENOMIC DNA]</scope>
</reference>
<evidence type="ECO:0000313" key="3">
    <source>
        <dbReference type="Proteomes" id="UP000299102"/>
    </source>
</evidence>
<accession>A0A4C1UK93</accession>
<keyword evidence="3" id="KW-1185">Reference proteome</keyword>
<proteinExistence type="predicted"/>
<feature type="compositionally biased region" description="Basic and acidic residues" evidence="1">
    <location>
        <begin position="45"/>
        <end position="72"/>
    </location>
</feature>
<comment type="caution">
    <text evidence="2">The sequence shown here is derived from an EMBL/GenBank/DDBJ whole genome shotgun (WGS) entry which is preliminary data.</text>
</comment>
<dbReference type="EMBL" id="BGZK01000179">
    <property type="protein sequence ID" value="GBP26314.1"/>
    <property type="molecule type" value="Genomic_DNA"/>
</dbReference>
<feature type="compositionally biased region" description="Basic residues" evidence="1">
    <location>
        <begin position="78"/>
        <end position="89"/>
    </location>
</feature>
<evidence type="ECO:0000256" key="1">
    <source>
        <dbReference type="SAM" id="MobiDB-lite"/>
    </source>
</evidence>
<dbReference type="Proteomes" id="UP000299102">
    <property type="component" value="Unassembled WGS sequence"/>
</dbReference>
<evidence type="ECO:0000313" key="2">
    <source>
        <dbReference type="EMBL" id="GBP26314.1"/>
    </source>
</evidence>
<feature type="region of interest" description="Disordered" evidence="1">
    <location>
        <begin position="1"/>
        <end position="23"/>
    </location>
</feature>
<name>A0A4C1UK93_EUMVA</name>
<feature type="region of interest" description="Disordered" evidence="1">
    <location>
        <begin position="36"/>
        <end position="89"/>
    </location>
</feature>